<dbReference type="PANTHER" id="PTHR47765:SF2">
    <property type="entry name" value="EXONUCLEASE MUT-7 HOMOLOG"/>
    <property type="match status" value="1"/>
</dbReference>
<dbReference type="EMBL" id="KV921872">
    <property type="protein sequence ID" value="ORE09787.1"/>
    <property type="molecule type" value="Genomic_DNA"/>
</dbReference>
<dbReference type="GO" id="GO:0006139">
    <property type="term" value="P:nucleobase-containing compound metabolic process"/>
    <property type="evidence" value="ECO:0007669"/>
    <property type="project" value="InterPro"/>
</dbReference>
<reference evidence="5" key="1">
    <citation type="journal article" date="2016" name="Proc. Natl. Acad. Sci. U.S.A.">
        <title>Lipid metabolic changes in an early divergent fungus govern the establishment of a mutualistic symbiosis with endobacteria.</title>
        <authorList>
            <person name="Lastovetsky O.A."/>
            <person name="Gaspar M.L."/>
            <person name="Mondo S.J."/>
            <person name="LaButti K.M."/>
            <person name="Sandor L."/>
            <person name="Grigoriev I.V."/>
            <person name="Henry S.A."/>
            <person name="Pawlowska T.E."/>
        </authorList>
    </citation>
    <scope>NUCLEOTIDE SEQUENCE [LARGE SCALE GENOMIC DNA]</scope>
    <source>
        <strain evidence="5">ATCC 52814</strain>
    </source>
</reference>
<proteinExistence type="predicted"/>
<feature type="transmembrane region" description="Helical" evidence="3">
    <location>
        <begin position="1264"/>
        <end position="1284"/>
    </location>
</feature>
<dbReference type="InterPro" id="IPR002562">
    <property type="entry name" value="3'-5'_exonuclease_dom"/>
</dbReference>
<accession>A0A1X0RCN6</accession>
<dbReference type="GO" id="GO:0008408">
    <property type="term" value="F:3'-5' exonuclease activity"/>
    <property type="evidence" value="ECO:0007669"/>
    <property type="project" value="InterPro"/>
</dbReference>
<feature type="transmembrane region" description="Helical" evidence="3">
    <location>
        <begin position="1338"/>
        <end position="1359"/>
    </location>
</feature>
<keyword evidence="3" id="KW-0812">Transmembrane</keyword>
<dbReference type="OrthoDB" id="5376140at2759"/>
<evidence type="ECO:0000256" key="1">
    <source>
        <dbReference type="SAM" id="Coils"/>
    </source>
</evidence>
<feature type="transmembrane region" description="Helical" evidence="3">
    <location>
        <begin position="1238"/>
        <end position="1258"/>
    </location>
</feature>
<keyword evidence="3" id="KW-1133">Transmembrane helix</keyword>
<feature type="domain" description="3'-5' exonuclease" evidence="4">
    <location>
        <begin position="998"/>
        <end position="1186"/>
    </location>
</feature>
<dbReference type="Pfam" id="PF01612">
    <property type="entry name" value="DNA_pol_A_exo1"/>
    <property type="match status" value="1"/>
</dbReference>
<gene>
    <name evidence="5" type="ORF">BCV72DRAFT_200952</name>
</gene>
<feature type="coiled-coil region" evidence="1">
    <location>
        <begin position="37"/>
        <end position="180"/>
    </location>
</feature>
<feature type="region of interest" description="Disordered" evidence="2">
    <location>
        <begin position="428"/>
        <end position="452"/>
    </location>
</feature>
<name>A0A1X0RCN6_RHIZD</name>
<protein>
    <recommendedName>
        <fullName evidence="4">3'-5' exonuclease domain-containing protein</fullName>
    </recommendedName>
</protein>
<feature type="region of interest" description="Disordered" evidence="2">
    <location>
        <begin position="464"/>
        <end position="501"/>
    </location>
</feature>
<organism evidence="5">
    <name type="scientific">Rhizopus microsporus var. microsporus</name>
    <dbReference type="NCBI Taxonomy" id="86635"/>
    <lineage>
        <taxon>Eukaryota</taxon>
        <taxon>Fungi</taxon>
        <taxon>Fungi incertae sedis</taxon>
        <taxon>Mucoromycota</taxon>
        <taxon>Mucoromycotina</taxon>
        <taxon>Mucoromycetes</taxon>
        <taxon>Mucorales</taxon>
        <taxon>Mucorineae</taxon>
        <taxon>Rhizopodaceae</taxon>
        <taxon>Rhizopus</taxon>
    </lineage>
</organism>
<feature type="transmembrane region" description="Helical" evidence="3">
    <location>
        <begin position="1174"/>
        <end position="1196"/>
    </location>
</feature>
<evidence type="ECO:0000259" key="4">
    <source>
        <dbReference type="SMART" id="SM00474"/>
    </source>
</evidence>
<dbReference type="SUPFAM" id="SSF53098">
    <property type="entry name" value="Ribonuclease H-like"/>
    <property type="match status" value="1"/>
</dbReference>
<feature type="coiled-coil region" evidence="1">
    <location>
        <begin position="206"/>
        <end position="254"/>
    </location>
</feature>
<evidence type="ECO:0000256" key="3">
    <source>
        <dbReference type="SAM" id="Phobius"/>
    </source>
</evidence>
<dbReference type="GO" id="GO:0003676">
    <property type="term" value="F:nucleic acid binding"/>
    <property type="evidence" value="ECO:0007669"/>
    <property type="project" value="InterPro"/>
</dbReference>
<dbReference type="SMART" id="SM00474">
    <property type="entry name" value="35EXOc"/>
    <property type="match status" value="1"/>
</dbReference>
<evidence type="ECO:0000256" key="2">
    <source>
        <dbReference type="SAM" id="MobiDB-lite"/>
    </source>
</evidence>
<dbReference type="InterPro" id="IPR052408">
    <property type="entry name" value="Exonuclease_MUT-7-like"/>
</dbReference>
<dbReference type="VEuPathDB" id="FungiDB:BCV72DRAFT_200952"/>
<feature type="transmembrane region" description="Helical" evidence="3">
    <location>
        <begin position="1296"/>
        <end position="1326"/>
    </location>
</feature>
<keyword evidence="1" id="KW-0175">Coiled coil</keyword>
<dbReference type="Proteomes" id="UP000242414">
    <property type="component" value="Unassembled WGS sequence"/>
</dbReference>
<dbReference type="InterPro" id="IPR036397">
    <property type="entry name" value="RNaseH_sf"/>
</dbReference>
<sequence>MSTLAFQRELEPCLARLGTTPEDKPSFVKEVYAIDDIETLRQLIIKKERERQAIANDLEVAARIGLVISETNEAIQLKLEHLERENKMFQEELHLRPTLKKDEGLSDEEERLFLQQELDQARRELTKFRKEMDGLSAQLNDMASEMVDSRSKVSVYAKRLAEVEQKLAATRDVNANLQSLLDKALTSQKQSSSNTSHLVKNIQIDLARVIHENEQLRVRIAELEQQQVENEEKIAAMVIQAQEYATRLEQAQNTIHSLSEPKLLEDDELLSFHSGFHPLSVSSHEGTTKETEITKGPVFSAEFRQEMQKEIERNLNLRNEIRHRIITADNAYTDKKKSGEGLKYLVSERESISAASLSTSTSSSTSSSILNVMKKDILNTHHEEDHHQQQQQAMPKAPVLRPASFLTGFSGFGSEGLGMGGNFITRGMPPRTFTSSGKVDSDSSTSSSEEEWVITSVDKKQVNKKGSPRLVLNTSPKIHSSTSSLSNLQKSSSSSACSSKNDSPIIHSVPLQYISDSEIKNICVQSDAKALISQLVRVYKSADIFLKIRDIETQSSMTFEMRLKEHMAHCEDPCDFIINCLEELSVYFSENAKIRELTPKFRRLLTEVLCKGLYYFLETPMHERQTSIENEPDLISFDDDEVVVPTQTTQGEMDLISFDEPEMLVPVDHANFEGDDDYDSSDDEEIPVINLSSPIDKYVILPKHQNKLVDKIDTIPSPVIIYYAIDTFKLQDVIACGCLREEDGVRLVRKLIKYGYFNEAITAIKKLDLFPRFDIPAIATDLFTSGQGMLLPTLVSQRPILQRELLDFIDKQLRFSFAGSLGIVAPERLSNVDEVQQLSRLKERKFQKDLVTCGTKVAQELKISIEEYYFVHLSQRYACLRWILAQRAIQQMEDQDLSIEKSSNYNGLIDYVCENDKALAKLTIKELTDMGDTKSAAYFATCYKEEAFYCKYNALPLNERSVGIVKGEQLSRHWTSLPPKKPSNPSKLPYYELPPHAVTVMVDSEKTLMFMKDILSQSHRCGIDTEWVPAFAKQGSPGKTALMQIASDIKGYIFLVDLKTIFASDNKLLYRWIEKILQFLFEDEEILKIAFDFSGDFDLLKQAIPSSRCWDVARLFDLKSLPPPNSDKPITGGLAGVVATYLGYTLNKRQQISNWEKRPLTEAQVTYAGIWTQMYVRFACLQGIVIIVLQAVIAYYNTKQLNKGLEPNAIEIYNLDSDETIDINRAIDRLKRIKWENIAFIGFQCWFVAMSFDAVSMYRTVQFFVLALKIDIFIEFLVSVFYLIQFALKQGFHTWHLFLFIVITALMLPMLYFGRYAVCIVIQLVLIGIEAMQPGDYWYIWICFAIVSAVLGLVCMTHFGKGLKPYIQRGENKEKVADNAQKNDQSWTIDEE</sequence>
<dbReference type="PANTHER" id="PTHR47765">
    <property type="entry name" value="3'-5' EXONUCLEASE DOMAIN-CONTAINING PROTEIN"/>
    <property type="match status" value="1"/>
</dbReference>
<feature type="compositionally biased region" description="Low complexity" evidence="2">
    <location>
        <begin position="434"/>
        <end position="447"/>
    </location>
</feature>
<feature type="compositionally biased region" description="Low complexity" evidence="2">
    <location>
        <begin position="480"/>
        <end position="501"/>
    </location>
</feature>
<dbReference type="Gene3D" id="3.30.420.10">
    <property type="entry name" value="Ribonuclease H-like superfamily/Ribonuclease H"/>
    <property type="match status" value="1"/>
</dbReference>
<evidence type="ECO:0000313" key="5">
    <source>
        <dbReference type="EMBL" id="ORE09787.1"/>
    </source>
</evidence>
<keyword evidence="3" id="KW-0472">Membrane</keyword>
<dbReference type="InterPro" id="IPR012337">
    <property type="entry name" value="RNaseH-like_sf"/>
</dbReference>